<dbReference type="PROSITE" id="PS51318">
    <property type="entry name" value="TAT"/>
    <property type="match status" value="1"/>
</dbReference>
<evidence type="ECO:0000259" key="2">
    <source>
        <dbReference type="PROSITE" id="PS51781"/>
    </source>
</evidence>
<dbReference type="Pfam" id="PF08239">
    <property type="entry name" value="SH3_3"/>
    <property type="match status" value="1"/>
</dbReference>
<feature type="signal peptide" evidence="1">
    <location>
        <begin position="1"/>
        <end position="25"/>
    </location>
</feature>
<dbReference type="Gene3D" id="2.30.30.40">
    <property type="entry name" value="SH3 Domains"/>
    <property type="match status" value="1"/>
</dbReference>
<dbReference type="EMBL" id="JBHUFZ010000019">
    <property type="protein sequence ID" value="MFD1890339.1"/>
    <property type="molecule type" value="Genomic_DNA"/>
</dbReference>
<feature type="domain" description="SH3b" evidence="2">
    <location>
        <begin position="35"/>
        <end position="100"/>
    </location>
</feature>
<organism evidence="3 4">
    <name type="scientific">Luteococcus peritonei</name>
    <dbReference type="NCBI Taxonomy" id="88874"/>
    <lineage>
        <taxon>Bacteria</taxon>
        <taxon>Bacillati</taxon>
        <taxon>Actinomycetota</taxon>
        <taxon>Actinomycetes</taxon>
        <taxon>Propionibacteriales</taxon>
        <taxon>Propionibacteriaceae</taxon>
        <taxon>Luteococcus</taxon>
    </lineage>
</organism>
<accession>A0ABW4RWX2</accession>
<proteinExistence type="predicted"/>
<dbReference type="SMART" id="SM00287">
    <property type="entry name" value="SH3b"/>
    <property type="match status" value="1"/>
</dbReference>
<comment type="caution">
    <text evidence="3">The sequence shown here is derived from an EMBL/GenBank/DDBJ whole genome shotgun (WGS) entry which is preliminary data.</text>
</comment>
<dbReference type="Proteomes" id="UP001597326">
    <property type="component" value="Unassembled WGS sequence"/>
</dbReference>
<dbReference type="InterPro" id="IPR006311">
    <property type="entry name" value="TAT_signal"/>
</dbReference>
<dbReference type="Pfam" id="PF26571">
    <property type="entry name" value="VldE"/>
    <property type="match status" value="1"/>
</dbReference>
<dbReference type="PROSITE" id="PS51781">
    <property type="entry name" value="SH3B"/>
    <property type="match status" value="1"/>
</dbReference>
<keyword evidence="1" id="KW-0732">Signal</keyword>
<sequence>MTETTVDRRSLLRLAGLAAGGSALAAAGLAAPTAEAASVVRATGSVYVRSGASSSTRALGVLRKGQAVTVAGAVRNGKWQPVRFNGRLGYVSTRYLTRAAVATAAARPVVKQAARRVATPARGYASLPMVSRPSMPRGVTSRGAAVGREVRVAFPQVATMLGHRNDPGSDHGSGRAVDIMLPGNYRGAAQQALGQAIADHLRAHAGRLGITYVIWNQHIWSVQRASEGWRRMSNRGSDNANHKNHVHVSVR</sequence>
<dbReference type="RefSeq" id="WP_343874624.1">
    <property type="nucleotide sequence ID" value="NZ_BAAAIX010000027.1"/>
</dbReference>
<evidence type="ECO:0000313" key="3">
    <source>
        <dbReference type="EMBL" id="MFD1890339.1"/>
    </source>
</evidence>
<protein>
    <submittedName>
        <fullName evidence="3">SH3 domain-containing protein</fullName>
    </submittedName>
</protein>
<dbReference type="InterPro" id="IPR003646">
    <property type="entry name" value="SH3-like_bac-type"/>
</dbReference>
<evidence type="ECO:0000313" key="4">
    <source>
        <dbReference type="Proteomes" id="UP001597326"/>
    </source>
</evidence>
<feature type="chain" id="PRO_5046282578" evidence="1">
    <location>
        <begin position="26"/>
        <end position="251"/>
    </location>
</feature>
<reference evidence="4" key="1">
    <citation type="journal article" date="2019" name="Int. J. Syst. Evol. Microbiol.">
        <title>The Global Catalogue of Microorganisms (GCM) 10K type strain sequencing project: providing services to taxonomists for standard genome sequencing and annotation.</title>
        <authorList>
            <consortium name="The Broad Institute Genomics Platform"/>
            <consortium name="The Broad Institute Genome Sequencing Center for Infectious Disease"/>
            <person name="Wu L."/>
            <person name="Ma J."/>
        </authorList>
    </citation>
    <scope>NUCLEOTIDE SEQUENCE [LARGE SCALE GENOMIC DNA]</scope>
    <source>
        <strain evidence="4">CAIM 431</strain>
    </source>
</reference>
<dbReference type="InterPro" id="IPR058593">
    <property type="entry name" value="ARB_07466-like_C"/>
</dbReference>
<evidence type="ECO:0000256" key="1">
    <source>
        <dbReference type="SAM" id="SignalP"/>
    </source>
</evidence>
<name>A0ABW4RWX2_9ACTN</name>
<gene>
    <name evidence="3" type="ORF">ACFSCS_09125</name>
</gene>
<keyword evidence="4" id="KW-1185">Reference proteome</keyword>